<keyword evidence="5 8" id="KW-0812">Transmembrane</keyword>
<evidence type="ECO:0000313" key="10">
    <source>
        <dbReference type="Proteomes" id="UP000327039"/>
    </source>
</evidence>
<dbReference type="PANTHER" id="PTHR30269:SF23">
    <property type="entry name" value="MEMBRANE TRANSPORTER PROTEIN YDHB-RELATED"/>
    <property type="match status" value="1"/>
</dbReference>
<evidence type="ECO:0000256" key="4">
    <source>
        <dbReference type="ARBA" id="ARBA00022475"/>
    </source>
</evidence>
<dbReference type="Pfam" id="PF01925">
    <property type="entry name" value="TauE"/>
    <property type="match status" value="1"/>
</dbReference>
<feature type="transmembrane region" description="Helical" evidence="8">
    <location>
        <begin position="193"/>
        <end position="219"/>
    </location>
</feature>
<evidence type="ECO:0000256" key="5">
    <source>
        <dbReference type="ARBA" id="ARBA00022692"/>
    </source>
</evidence>
<comment type="similarity">
    <text evidence="2 8">Belongs to the 4-toluene sulfonate uptake permease (TSUP) (TC 2.A.102) family.</text>
</comment>
<feature type="transmembrane region" description="Helical" evidence="8">
    <location>
        <begin position="73"/>
        <end position="93"/>
    </location>
</feature>
<dbReference type="Proteomes" id="UP000327039">
    <property type="component" value="Unassembled WGS sequence"/>
</dbReference>
<evidence type="ECO:0000256" key="2">
    <source>
        <dbReference type="ARBA" id="ARBA00009142"/>
    </source>
</evidence>
<dbReference type="OrthoDB" id="9801058at2"/>
<reference evidence="10" key="1">
    <citation type="submission" date="2019-09" db="EMBL/GenBank/DDBJ databases">
        <title>Mumia zhuanghuii sp. nov. isolated from the intestinal contents of plateau pika (Ochotona curzoniae) in the Qinghai-Tibet plateau of China.</title>
        <authorList>
            <person name="Tian Z."/>
        </authorList>
    </citation>
    <scope>NUCLEOTIDE SEQUENCE [LARGE SCALE GENOMIC DNA]</scope>
    <source>
        <strain evidence="10">DSM 25564</strain>
    </source>
</reference>
<comment type="subcellular location">
    <subcellularLocation>
        <location evidence="1 8">Cell membrane</location>
        <topology evidence="1 8">Multi-pass membrane protein</topology>
    </subcellularLocation>
</comment>
<keyword evidence="10" id="KW-1185">Reference proteome</keyword>
<feature type="transmembrane region" description="Helical" evidence="8">
    <location>
        <begin position="231"/>
        <end position="249"/>
    </location>
</feature>
<dbReference type="AlphaFoldDB" id="A0A5J5IWD5"/>
<dbReference type="EMBL" id="VYRZ01000001">
    <property type="protein sequence ID" value="KAA9090019.1"/>
    <property type="molecule type" value="Genomic_DNA"/>
</dbReference>
<feature type="transmembrane region" description="Helical" evidence="8">
    <location>
        <begin position="48"/>
        <end position="66"/>
    </location>
</feature>
<sequence>MPELSVLAWSLLALGAVVIGLSKAALPGAGTIAVALFAAALPAKQSTGTILLLLIVGDLFALWAYRRHADLRVLVRLIPAVVAGLLLGVVFLAFSSDAVVRRVIAVILLVVIAVTLWRRRAGAALPTDGATRPHPVVAAVYGGLGGFTTMVANAAGPIMSMYFLALRFPVQAFLGTAAWFFAIVNVAKIPFSVGLGLITPSGLVIVAVLVPLVIGGALAGRAIATRIPQRLFERLVIVLTIIGALYLLLPL</sequence>
<evidence type="ECO:0000256" key="6">
    <source>
        <dbReference type="ARBA" id="ARBA00022989"/>
    </source>
</evidence>
<evidence type="ECO:0000256" key="3">
    <source>
        <dbReference type="ARBA" id="ARBA00022448"/>
    </source>
</evidence>
<keyword evidence="3" id="KW-0813">Transport</keyword>
<keyword evidence="7 8" id="KW-0472">Membrane</keyword>
<dbReference type="InterPro" id="IPR052017">
    <property type="entry name" value="TSUP"/>
</dbReference>
<accession>A0A5J5IWD5</accession>
<protein>
    <recommendedName>
        <fullName evidence="8">Probable membrane transporter protein</fullName>
    </recommendedName>
</protein>
<name>A0A5J5IWD5_9MICO</name>
<keyword evidence="4 8" id="KW-1003">Cell membrane</keyword>
<dbReference type="GO" id="GO:0005886">
    <property type="term" value="C:plasma membrane"/>
    <property type="evidence" value="ECO:0007669"/>
    <property type="project" value="UniProtKB-SubCell"/>
</dbReference>
<comment type="caution">
    <text evidence="9">The sequence shown here is derived from an EMBL/GenBank/DDBJ whole genome shotgun (WGS) entry which is preliminary data.</text>
</comment>
<keyword evidence="6 8" id="KW-1133">Transmembrane helix</keyword>
<evidence type="ECO:0000256" key="7">
    <source>
        <dbReference type="ARBA" id="ARBA00023136"/>
    </source>
</evidence>
<feature type="transmembrane region" description="Helical" evidence="8">
    <location>
        <begin position="99"/>
        <end position="117"/>
    </location>
</feature>
<gene>
    <name evidence="9" type="ORF">F6B42_03370</name>
</gene>
<dbReference type="PANTHER" id="PTHR30269">
    <property type="entry name" value="TRANSMEMBRANE PROTEIN YFCA"/>
    <property type="match status" value="1"/>
</dbReference>
<dbReference type="InterPro" id="IPR002781">
    <property type="entry name" value="TM_pro_TauE-like"/>
</dbReference>
<evidence type="ECO:0000313" key="9">
    <source>
        <dbReference type="EMBL" id="KAA9090019.1"/>
    </source>
</evidence>
<organism evidence="9 10">
    <name type="scientific">Microbacterium radiodurans</name>
    <dbReference type="NCBI Taxonomy" id="661398"/>
    <lineage>
        <taxon>Bacteria</taxon>
        <taxon>Bacillati</taxon>
        <taxon>Actinomycetota</taxon>
        <taxon>Actinomycetes</taxon>
        <taxon>Micrococcales</taxon>
        <taxon>Microbacteriaceae</taxon>
        <taxon>Microbacterium</taxon>
    </lineage>
</organism>
<evidence type="ECO:0000256" key="1">
    <source>
        <dbReference type="ARBA" id="ARBA00004651"/>
    </source>
</evidence>
<evidence type="ECO:0000256" key="8">
    <source>
        <dbReference type="RuleBase" id="RU363041"/>
    </source>
</evidence>
<proteinExistence type="inferred from homology"/>
<feature type="transmembrane region" description="Helical" evidence="8">
    <location>
        <begin position="168"/>
        <end position="187"/>
    </location>
</feature>